<feature type="region of interest" description="Disordered" evidence="1">
    <location>
        <begin position="219"/>
        <end position="239"/>
    </location>
</feature>
<sequence length="300" mass="32544">MLRIPLYGWIRNPRTTSAQRRSRRYGDSRPRRISATGNLLRRPKRTTLRKEADPAKRRRCCQDPLTRKRCRKKTQVDGASSDQADFTTQDPSGNHGLEGPSIVAAKPGIQRTPTEGSTTPKEVAQKAESTAVPVDQDSTLHSNGATSPVIGRTCGQDSRIPGNGGRIGRLQITPSPTAKTEGFLRRISQDSRPQMPIKGIGQKGTRKIHICAETNASDHGALGSKTPLTAATTPESRRISAEGSKILTEAGRIGAQEGLDSTSRVDQVSKGRLDAAANTGSRFHRSPTTRKRCLNNLNVI</sequence>
<reference evidence="2 3" key="2">
    <citation type="journal article" date="2019" name="G3 (Bethesda)">
        <title>Hybrid Assembly of the Genome of the Entomopathogenic Nematode Steinernema carpocapsae Identifies the X-Chromosome.</title>
        <authorList>
            <person name="Serra L."/>
            <person name="Macchietto M."/>
            <person name="Macias-Munoz A."/>
            <person name="McGill C.J."/>
            <person name="Rodriguez I.M."/>
            <person name="Rodriguez B."/>
            <person name="Murad R."/>
            <person name="Mortazavi A."/>
        </authorList>
    </citation>
    <scope>NUCLEOTIDE SEQUENCE [LARGE SCALE GENOMIC DNA]</scope>
    <source>
        <strain evidence="2 3">ALL</strain>
    </source>
</reference>
<keyword evidence="3" id="KW-1185">Reference proteome</keyword>
<feature type="region of interest" description="Disordered" evidence="1">
    <location>
        <begin position="15"/>
        <end position="167"/>
    </location>
</feature>
<feature type="compositionally biased region" description="Polar residues" evidence="1">
    <location>
        <begin position="136"/>
        <end position="146"/>
    </location>
</feature>
<comment type="caution">
    <text evidence="2">The sequence shown here is derived from an EMBL/GenBank/DDBJ whole genome shotgun (WGS) entry which is preliminary data.</text>
</comment>
<organism evidence="2 3">
    <name type="scientific">Steinernema carpocapsae</name>
    <name type="common">Entomopathogenic nematode</name>
    <dbReference type="NCBI Taxonomy" id="34508"/>
    <lineage>
        <taxon>Eukaryota</taxon>
        <taxon>Metazoa</taxon>
        <taxon>Ecdysozoa</taxon>
        <taxon>Nematoda</taxon>
        <taxon>Chromadorea</taxon>
        <taxon>Rhabditida</taxon>
        <taxon>Tylenchina</taxon>
        <taxon>Panagrolaimomorpha</taxon>
        <taxon>Strongyloidoidea</taxon>
        <taxon>Steinernematidae</taxon>
        <taxon>Steinernema</taxon>
    </lineage>
</organism>
<feature type="compositionally biased region" description="Polar residues" evidence="1">
    <location>
        <begin position="111"/>
        <end position="120"/>
    </location>
</feature>
<dbReference type="AlphaFoldDB" id="A0A4U5LYB4"/>
<gene>
    <name evidence="2" type="ORF">L596_028402</name>
</gene>
<evidence type="ECO:0000313" key="2">
    <source>
        <dbReference type="EMBL" id="TKR61274.1"/>
    </source>
</evidence>
<reference evidence="2 3" key="1">
    <citation type="journal article" date="2015" name="Genome Biol.">
        <title>Comparative genomics of Steinernema reveals deeply conserved gene regulatory networks.</title>
        <authorList>
            <person name="Dillman A.R."/>
            <person name="Macchietto M."/>
            <person name="Porter C.F."/>
            <person name="Rogers A."/>
            <person name="Williams B."/>
            <person name="Antoshechkin I."/>
            <person name="Lee M.M."/>
            <person name="Goodwin Z."/>
            <person name="Lu X."/>
            <person name="Lewis E.E."/>
            <person name="Goodrich-Blair H."/>
            <person name="Stock S.P."/>
            <person name="Adams B.J."/>
            <person name="Sternberg P.W."/>
            <person name="Mortazavi A."/>
        </authorList>
    </citation>
    <scope>NUCLEOTIDE SEQUENCE [LARGE SCALE GENOMIC DNA]</scope>
    <source>
        <strain evidence="2 3">ALL</strain>
    </source>
</reference>
<feature type="compositionally biased region" description="Polar residues" evidence="1">
    <location>
        <begin position="77"/>
        <end position="92"/>
    </location>
</feature>
<evidence type="ECO:0000313" key="3">
    <source>
        <dbReference type="Proteomes" id="UP000298663"/>
    </source>
</evidence>
<proteinExistence type="predicted"/>
<dbReference type="EMBL" id="AZBU02000011">
    <property type="protein sequence ID" value="TKR61274.1"/>
    <property type="molecule type" value="Genomic_DNA"/>
</dbReference>
<evidence type="ECO:0000256" key="1">
    <source>
        <dbReference type="SAM" id="MobiDB-lite"/>
    </source>
</evidence>
<accession>A0A4U5LYB4</accession>
<name>A0A4U5LYB4_STECR</name>
<dbReference type="Proteomes" id="UP000298663">
    <property type="component" value="Unassembled WGS sequence"/>
</dbReference>
<protein>
    <submittedName>
        <fullName evidence="2">Uncharacterized protein</fullName>
    </submittedName>
</protein>